<dbReference type="OrthoDB" id="418487at2"/>
<dbReference type="RefSeq" id="WP_106454838.1">
    <property type="nucleotide sequence ID" value="NZ_PXOH01000001.1"/>
</dbReference>
<comment type="caution">
    <text evidence="3">The sequence shown here is derived from an EMBL/GenBank/DDBJ whole genome shotgun (WGS) entry which is preliminary data.</text>
</comment>
<evidence type="ECO:0000256" key="1">
    <source>
        <dbReference type="ARBA" id="ARBA00022729"/>
    </source>
</evidence>
<keyword evidence="4" id="KW-1185">Reference proteome</keyword>
<dbReference type="PANTHER" id="PTHR43405">
    <property type="entry name" value="GLYCOSYL HYDROLASE DIGH"/>
    <property type="match status" value="1"/>
</dbReference>
<evidence type="ECO:0000259" key="2">
    <source>
        <dbReference type="Pfam" id="PF02638"/>
    </source>
</evidence>
<proteinExistence type="predicted"/>
<evidence type="ECO:0000313" key="3">
    <source>
        <dbReference type="EMBL" id="PSF39215.1"/>
    </source>
</evidence>
<gene>
    <name evidence="3" type="ORF">C7H19_00030</name>
</gene>
<dbReference type="Proteomes" id="UP000239001">
    <property type="component" value="Unassembled WGS sequence"/>
</dbReference>
<reference evidence="3 4" key="2">
    <citation type="submission" date="2018-03" db="EMBL/GenBank/DDBJ databases">
        <authorList>
            <person name="Keele B.F."/>
        </authorList>
    </citation>
    <scope>NUCLEOTIDE SEQUENCE [LARGE SCALE GENOMIC DNA]</scope>
    <source>
        <strain evidence="3 4">CCALA 016</strain>
    </source>
</reference>
<name>A0A2T1M311_9CHRO</name>
<dbReference type="Gene3D" id="3.20.20.80">
    <property type="entry name" value="Glycosidases"/>
    <property type="match status" value="1"/>
</dbReference>
<dbReference type="EMBL" id="PXOH01000001">
    <property type="protein sequence ID" value="PSF39215.1"/>
    <property type="molecule type" value="Genomic_DNA"/>
</dbReference>
<organism evidence="3 4">
    <name type="scientific">Aphanothece hegewaldii CCALA 016</name>
    <dbReference type="NCBI Taxonomy" id="2107694"/>
    <lineage>
        <taxon>Bacteria</taxon>
        <taxon>Bacillati</taxon>
        <taxon>Cyanobacteriota</taxon>
        <taxon>Cyanophyceae</taxon>
        <taxon>Oscillatoriophycideae</taxon>
        <taxon>Chroococcales</taxon>
        <taxon>Aphanothecaceae</taxon>
        <taxon>Aphanothece</taxon>
    </lineage>
</organism>
<dbReference type="AlphaFoldDB" id="A0A2T1M311"/>
<dbReference type="InterPro" id="IPR003790">
    <property type="entry name" value="GHL10"/>
</dbReference>
<accession>A0A2T1M311</accession>
<protein>
    <recommendedName>
        <fullName evidence="2">Glycosyl hydrolase-like 10 domain-containing protein</fullName>
    </recommendedName>
</protein>
<dbReference type="InterPro" id="IPR052177">
    <property type="entry name" value="Divisome_Glycosyl_Hydrolase"/>
</dbReference>
<dbReference type="Pfam" id="PF02638">
    <property type="entry name" value="GHL10"/>
    <property type="match status" value="1"/>
</dbReference>
<sequence length="474" mass="54094">MTSQLLFFNHPSGKAAMNEFCQFTSSEINAKQSLLQTALKGSNQAQKDYNSTIRKHADSLRRCRAQSWLQEQSIWLRLYSCDARPGSIDEVLDRIVNKGYNKIYVEVFSDSQVLLPANDNPTPWDSVVRYPGAENVDLLAQVIQKGHERGLVVYAWLFSMNFGYAYAQRSDRQDVLARNGKGETSLSFVHDQSQAFIDPYNTQAQQDYYQLLQAIFKRRPDGILFDYIRYPRGSGNQSAAGEVKDLWIYGTASRNALLNRSLNNKGRALLDRYVTQGYITPEDIIAVDKLYPDEGSPLWQGRVPPEKEMEDPVQVRFQRLKNEIWYFTVAHAAQGVIDYLTKAATLAQNRGIPAGAVFFPDGNQPVGEKGFDSRLQAWDRFPTSIEWHPMSYAVCNQANCITEQVKRVISAASPQTQVIPALAGQWGRIYDNRPSLEEQMLAIRNNIPRIKSISHFAFSWQESEFDKERRFCRN</sequence>
<dbReference type="InterPro" id="IPR017853">
    <property type="entry name" value="GH"/>
</dbReference>
<dbReference type="PANTHER" id="PTHR43405:SF1">
    <property type="entry name" value="GLYCOSYL HYDROLASE DIGH"/>
    <property type="match status" value="1"/>
</dbReference>
<reference evidence="3 4" key="1">
    <citation type="submission" date="2018-03" db="EMBL/GenBank/DDBJ databases">
        <title>The ancient ancestry and fast evolution of plastids.</title>
        <authorList>
            <person name="Moore K.R."/>
            <person name="Magnabosco C."/>
            <person name="Momper L."/>
            <person name="Gold D.A."/>
            <person name="Bosak T."/>
            <person name="Fournier G.P."/>
        </authorList>
    </citation>
    <scope>NUCLEOTIDE SEQUENCE [LARGE SCALE GENOMIC DNA]</scope>
    <source>
        <strain evidence="3 4">CCALA 016</strain>
    </source>
</reference>
<dbReference type="SUPFAM" id="SSF51445">
    <property type="entry name" value="(Trans)glycosidases"/>
    <property type="match status" value="1"/>
</dbReference>
<keyword evidence="1" id="KW-0732">Signal</keyword>
<feature type="domain" description="Glycosyl hydrolase-like 10" evidence="2">
    <location>
        <begin position="94"/>
        <end position="238"/>
    </location>
</feature>
<evidence type="ECO:0000313" key="4">
    <source>
        <dbReference type="Proteomes" id="UP000239001"/>
    </source>
</evidence>